<dbReference type="STRING" id="1302687.SAMN05444267_1005173"/>
<dbReference type="Gene3D" id="2.60.120.40">
    <property type="match status" value="1"/>
</dbReference>
<proteinExistence type="predicted"/>
<reference evidence="2" key="1">
    <citation type="submission" date="2016-11" db="EMBL/GenBank/DDBJ databases">
        <authorList>
            <person name="Varghese N."/>
            <person name="Submissions S."/>
        </authorList>
    </citation>
    <scope>NUCLEOTIDE SEQUENCE [LARGE SCALE GENOMIC DNA]</scope>
    <source>
        <strain evidence="2">DSM 26899</strain>
    </source>
</reference>
<dbReference type="EMBL" id="FRAV01000005">
    <property type="protein sequence ID" value="SHK59356.1"/>
    <property type="molecule type" value="Genomic_DNA"/>
</dbReference>
<sequence>MHVDAAKDNPATGTPSATQQLNDFIVTSAGNVGVGTITPSEHLDVASGNVRVRGINSNIGVAADKLMAADANGVLKIAGGSTYSTTNSGNRVLNVTGGPTINAATGWTNNVFTNILLNTDYDPLNAYDASTGIYTIPTDGLYSIYANCRFVLPNTGSGSFDGTGGLAYASIIVDGGRIGTGYTVILRGTKTPSAVNMLNLATNGTVWLKAGEKVTFEFLTYGTVNMVANLADLTIDKGNSFIRINKLL</sequence>
<evidence type="ECO:0000313" key="2">
    <source>
        <dbReference type="Proteomes" id="UP000184364"/>
    </source>
</evidence>
<dbReference type="OrthoDB" id="1247601at2"/>
<gene>
    <name evidence="1" type="ORF">SAMN05444267_1005173</name>
</gene>
<dbReference type="InterPro" id="IPR008983">
    <property type="entry name" value="Tumour_necrosis_fac-like_dom"/>
</dbReference>
<dbReference type="RefSeq" id="WP_073291441.1">
    <property type="nucleotide sequence ID" value="NZ_FRAV01000005.1"/>
</dbReference>
<name>A0A1M6TQZ4_9FLAO</name>
<keyword evidence="2" id="KW-1185">Reference proteome</keyword>
<dbReference type="Proteomes" id="UP000184364">
    <property type="component" value="Unassembled WGS sequence"/>
</dbReference>
<accession>A0A1M6TQZ4</accession>
<dbReference type="SUPFAM" id="SSF49842">
    <property type="entry name" value="TNF-like"/>
    <property type="match status" value="1"/>
</dbReference>
<evidence type="ECO:0008006" key="3">
    <source>
        <dbReference type="Google" id="ProtNLM"/>
    </source>
</evidence>
<protein>
    <recommendedName>
        <fullName evidence="3">C1q domain-containing protein</fullName>
    </recommendedName>
</protein>
<dbReference type="AlphaFoldDB" id="A0A1M6TQZ4"/>
<organism evidence="1 2">
    <name type="scientific">Chryseobacterium polytrichastri</name>
    <dbReference type="NCBI Taxonomy" id="1302687"/>
    <lineage>
        <taxon>Bacteria</taxon>
        <taxon>Pseudomonadati</taxon>
        <taxon>Bacteroidota</taxon>
        <taxon>Flavobacteriia</taxon>
        <taxon>Flavobacteriales</taxon>
        <taxon>Weeksellaceae</taxon>
        <taxon>Chryseobacterium group</taxon>
        <taxon>Chryseobacterium</taxon>
    </lineage>
</organism>
<evidence type="ECO:0000313" key="1">
    <source>
        <dbReference type="EMBL" id="SHK59356.1"/>
    </source>
</evidence>